<dbReference type="SUPFAM" id="SSF160631">
    <property type="entry name" value="SMI1/KNR4-like"/>
    <property type="match status" value="1"/>
</dbReference>
<organism evidence="2 3">
    <name type="scientific">Brevibacillus reuszeri</name>
    <dbReference type="NCBI Taxonomy" id="54915"/>
    <lineage>
        <taxon>Bacteria</taxon>
        <taxon>Bacillati</taxon>
        <taxon>Bacillota</taxon>
        <taxon>Bacilli</taxon>
        <taxon>Bacillales</taxon>
        <taxon>Paenibacillaceae</taxon>
        <taxon>Brevibacillus</taxon>
    </lineage>
</organism>
<accession>A0ABQ0TJ43</accession>
<reference evidence="2 3" key="1">
    <citation type="submission" date="2019-06" db="EMBL/GenBank/DDBJ databases">
        <title>Whole genome shotgun sequence of Brevibacillus reuszeri NBRC 15719.</title>
        <authorList>
            <person name="Hosoyama A."/>
            <person name="Uohara A."/>
            <person name="Ohji S."/>
            <person name="Ichikawa N."/>
        </authorList>
    </citation>
    <scope>NUCLEOTIDE SEQUENCE [LARGE SCALE GENOMIC DNA]</scope>
    <source>
        <strain evidence="2 3">NBRC 15719</strain>
    </source>
</reference>
<dbReference type="EMBL" id="BJON01000006">
    <property type="protein sequence ID" value="GED67948.1"/>
    <property type="molecule type" value="Genomic_DNA"/>
</dbReference>
<protein>
    <recommendedName>
        <fullName evidence="1">Knr4/Smi1-like domain-containing protein</fullName>
    </recommendedName>
</protein>
<comment type="caution">
    <text evidence="2">The sequence shown here is derived from an EMBL/GenBank/DDBJ whole genome shotgun (WGS) entry which is preliminary data.</text>
</comment>
<dbReference type="Pfam" id="PF09346">
    <property type="entry name" value="SMI1_KNR4"/>
    <property type="match status" value="1"/>
</dbReference>
<dbReference type="SMART" id="SM00860">
    <property type="entry name" value="SMI1_KNR4"/>
    <property type="match status" value="1"/>
</dbReference>
<dbReference type="InterPro" id="IPR037883">
    <property type="entry name" value="Knr4/Smi1-like_sf"/>
</dbReference>
<dbReference type="Proteomes" id="UP000319578">
    <property type="component" value="Unassembled WGS sequence"/>
</dbReference>
<feature type="domain" description="Knr4/Smi1-like" evidence="1">
    <location>
        <begin position="50"/>
        <end position="200"/>
    </location>
</feature>
<proteinExistence type="predicted"/>
<keyword evidence="3" id="KW-1185">Reference proteome</keyword>
<name>A0ABQ0TJ43_9BACL</name>
<gene>
    <name evidence="2" type="ORF">BRE01_16500</name>
</gene>
<evidence type="ECO:0000313" key="3">
    <source>
        <dbReference type="Proteomes" id="UP000319578"/>
    </source>
</evidence>
<evidence type="ECO:0000313" key="2">
    <source>
        <dbReference type="EMBL" id="GED67948.1"/>
    </source>
</evidence>
<sequence length="373" mass="42353">MKKMVKAIEGLFKQETAAAPKSAFIVQVEQMLDQYERLFEDGSPYVLHNRLTQAQVEEFEAMANISLPADYKDFLLHIGDGVVRDRQFPLSLSHARDCLETSIRNSGGFGYMSLPFSVESCNRYYGEEFDEIDDDISDEELDEIRIEASQGILTVHNDGCGYYIVLVVAGELKGKLYYIDTCHGQGAHLVSNSFSEYYLKWLNRKIKERQASLEQHDKFECVITRVKLGGNVRDLHVRNMQNDFSFQFEFFCPGDFVREGGHTEYTKVDDELVVSLSMEHKSYSPLVLEKLDGSFELDGAQSLAIIGDRSVHTVIGRVNRLFEHSTGENCFPLYVEGLAQEILIKAPSELTVSVGDVYKVKGQLNGEVYRIMR</sequence>
<dbReference type="Gene3D" id="3.40.1580.10">
    <property type="entry name" value="SMI1/KNR4-like"/>
    <property type="match status" value="1"/>
</dbReference>
<dbReference type="RefSeq" id="WP_236699851.1">
    <property type="nucleotide sequence ID" value="NZ_BJON01000006.1"/>
</dbReference>
<evidence type="ECO:0000259" key="1">
    <source>
        <dbReference type="SMART" id="SM00860"/>
    </source>
</evidence>
<dbReference type="InterPro" id="IPR018958">
    <property type="entry name" value="Knr4/Smi1-like_dom"/>
</dbReference>